<evidence type="ECO:0000313" key="2">
    <source>
        <dbReference type="EMBL" id="KAL2461502.1"/>
    </source>
</evidence>
<comment type="caution">
    <text evidence="2">The sequence shown here is derived from an EMBL/GenBank/DDBJ whole genome shotgun (WGS) entry which is preliminary data.</text>
</comment>
<proteinExistence type="inferred from homology"/>
<dbReference type="Gene3D" id="3.40.50.2000">
    <property type="entry name" value="Glycogen Phosphorylase B"/>
    <property type="match status" value="1"/>
</dbReference>
<protein>
    <submittedName>
        <fullName evidence="2">UDP-glycosyltransferase 83A1</fullName>
    </submittedName>
</protein>
<keyword evidence="3" id="KW-1185">Reference proteome</keyword>
<comment type="similarity">
    <text evidence="1">Belongs to the UDP-glycosyltransferase family.</text>
</comment>
<name>A0ABD1PCB0_9LAMI</name>
<sequence>MRKPHVLLMPYPAQGHVIPLMELALNLAKHGFKVTFVNTEFIHERVINALPGTDNVQEVVQMVSLPDGLESSDNRSEIRKLSESILDVIPGELNALIERINGSKSEKISCLIADATMG</sequence>
<organism evidence="2 3">
    <name type="scientific">Abeliophyllum distichum</name>
    <dbReference type="NCBI Taxonomy" id="126358"/>
    <lineage>
        <taxon>Eukaryota</taxon>
        <taxon>Viridiplantae</taxon>
        <taxon>Streptophyta</taxon>
        <taxon>Embryophyta</taxon>
        <taxon>Tracheophyta</taxon>
        <taxon>Spermatophyta</taxon>
        <taxon>Magnoliopsida</taxon>
        <taxon>eudicotyledons</taxon>
        <taxon>Gunneridae</taxon>
        <taxon>Pentapetalae</taxon>
        <taxon>asterids</taxon>
        <taxon>lamiids</taxon>
        <taxon>Lamiales</taxon>
        <taxon>Oleaceae</taxon>
        <taxon>Forsythieae</taxon>
        <taxon>Abeliophyllum</taxon>
    </lineage>
</organism>
<accession>A0ABD1PCB0</accession>
<reference evidence="3" key="1">
    <citation type="submission" date="2024-07" db="EMBL/GenBank/DDBJ databases">
        <title>Two chromosome-level genome assemblies of Korean endemic species Abeliophyllum distichum and Forsythia ovata (Oleaceae).</title>
        <authorList>
            <person name="Jang H."/>
        </authorList>
    </citation>
    <scope>NUCLEOTIDE SEQUENCE [LARGE SCALE GENOMIC DNA]</scope>
</reference>
<dbReference type="EMBL" id="JBFOLK010000014">
    <property type="protein sequence ID" value="KAL2461502.1"/>
    <property type="molecule type" value="Genomic_DNA"/>
</dbReference>
<gene>
    <name evidence="2" type="ORF">Adt_44922</name>
</gene>
<dbReference type="Proteomes" id="UP001604336">
    <property type="component" value="Unassembled WGS sequence"/>
</dbReference>
<evidence type="ECO:0000313" key="3">
    <source>
        <dbReference type="Proteomes" id="UP001604336"/>
    </source>
</evidence>
<dbReference type="AlphaFoldDB" id="A0ABD1PCB0"/>
<evidence type="ECO:0000256" key="1">
    <source>
        <dbReference type="ARBA" id="ARBA00009995"/>
    </source>
</evidence>
<dbReference type="PANTHER" id="PTHR11926">
    <property type="entry name" value="GLUCOSYL/GLUCURONOSYL TRANSFERASES"/>
    <property type="match status" value="1"/>
</dbReference>
<dbReference type="SUPFAM" id="SSF53756">
    <property type="entry name" value="UDP-Glycosyltransferase/glycogen phosphorylase"/>
    <property type="match status" value="1"/>
</dbReference>
<dbReference type="PANTHER" id="PTHR11926:SF1412">
    <property type="entry name" value="UDP-GLYCOSYLTRANSFERASE 83A1-LIKE"/>
    <property type="match status" value="1"/>
</dbReference>